<dbReference type="InterPro" id="IPR021109">
    <property type="entry name" value="Peptidase_aspartic_dom_sf"/>
</dbReference>
<dbReference type="AlphaFoldDB" id="A0A2J6Q4U6"/>
<organism evidence="2 3">
    <name type="scientific">Hyaloscypha hepaticicola</name>
    <dbReference type="NCBI Taxonomy" id="2082293"/>
    <lineage>
        <taxon>Eukaryota</taxon>
        <taxon>Fungi</taxon>
        <taxon>Dikarya</taxon>
        <taxon>Ascomycota</taxon>
        <taxon>Pezizomycotina</taxon>
        <taxon>Leotiomycetes</taxon>
        <taxon>Helotiales</taxon>
        <taxon>Hyaloscyphaceae</taxon>
        <taxon>Hyaloscypha</taxon>
    </lineage>
</organism>
<reference evidence="2 3" key="1">
    <citation type="submission" date="2016-05" db="EMBL/GenBank/DDBJ databases">
        <title>A degradative enzymes factory behind the ericoid mycorrhizal symbiosis.</title>
        <authorList>
            <consortium name="DOE Joint Genome Institute"/>
            <person name="Martino E."/>
            <person name="Morin E."/>
            <person name="Grelet G."/>
            <person name="Kuo A."/>
            <person name="Kohler A."/>
            <person name="Daghino S."/>
            <person name="Barry K."/>
            <person name="Choi C."/>
            <person name="Cichocki N."/>
            <person name="Clum A."/>
            <person name="Copeland A."/>
            <person name="Hainaut M."/>
            <person name="Haridas S."/>
            <person name="Labutti K."/>
            <person name="Lindquist E."/>
            <person name="Lipzen A."/>
            <person name="Khouja H.-R."/>
            <person name="Murat C."/>
            <person name="Ohm R."/>
            <person name="Olson A."/>
            <person name="Spatafora J."/>
            <person name="Veneault-Fourrey C."/>
            <person name="Henrissat B."/>
            <person name="Grigoriev I."/>
            <person name="Martin F."/>
            <person name="Perotto S."/>
        </authorList>
    </citation>
    <scope>NUCLEOTIDE SEQUENCE [LARGE SCALE GENOMIC DNA]</scope>
    <source>
        <strain evidence="2 3">UAMH 7357</strain>
    </source>
</reference>
<evidence type="ECO:0000256" key="1">
    <source>
        <dbReference type="SAM" id="Phobius"/>
    </source>
</evidence>
<sequence length="474" mass="52828">MALTPSGFWHGLDGNWSTFKLSLGPLEKPSSWQSFHVLVSTSSHQIKVPFSSYCKTLSNPWGPDCGHLRGVRDFQGISSQGFEPSESETWSATTREDMSIFAFDHDEIDNRTHWSVAPGEFFHGGRELKIEEADPAKGELLGSFGMSAIPASIWFWMPGIFRFTRSSVWRASFLQALTFETILPAAYGYTAGAAYQNAPASLTIGYYNSSLLLPGARSFAFSRDHDLKVHLAYIQASETPGRSQNSILAEDIPVLLDSSEPYLQFPEVVCREFQNTFGLEYELETGLFLVNSSTRARLRELNPSLTFALAGGVEEDGSTTSNMEVVLPYSSFDLEIKTAPHTNTRAYFPLKIVADDDFSVLGRTFFQEAYLIVNYPYNNFTISQRSFTPIGSHGPNLTRIHAEVGSSGDGPFPNIVIGIVAIFAIFGYLVAIPYLLFYAIPEIIISALFDKPRARRIEKRQKELEKLWGKIHGD</sequence>
<accession>A0A2J6Q4U6</accession>
<keyword evidence="3" id="KW-1185">Reference proteome</keyword>
<name>A0A2J6Q4U6_9HELO</name>
<dbReference type="OrthoDB" id="4074350at2759"/>
<keyword evidence="1" id="KW-0472">Membrane</keyword>
<keyword evidence="1" id="KW-0812">Transmembrane</keyword>
<dbReference type="EMBL" id="KZ613482">
    <property type="protein sequence ID" value="PMD21241.1"/>
    <property type="molecule type" value="Genomic_DNA"/>
</dbReference>
<proteinExistence type="predicted"/>
<dbReference type="Proteomes" id="UP000235672">
    <property type="component" value="Unassembled WGS sequence"/>
</dbReference>
<protein>
    <recommendedName>
        <fullName evidence="4">Acid protease</fullName>
    </recommendedName>
</protein>
<gene>
    <name evidence="2" type="ORF">NA56DRAFT_645910</name>
</gene>
<evidence type="ECO:0000313" key="3">
    <source>
        <dbReference type="Proteomes" id="UP000235672"/>
    </source>
</evidence>
<evidence type="ECO:0008006" key="4">
    <source>
        <dbReference type="Google" id="ProtNLM"/>
    </source>
</evidence>
<evidence type="ECO:0000313" key="2">
    <source>
        <dbReference type="EMBL" id="PMD21241.1"/>
    </source>
</evidence>
<keyword evidence="1" id="KW-1133">Transmembrane helix</keyword>
<dbReference type="Gene3D" id="2.40.70.10">
    <property type="entry name" value="Acid Proteases"/>
    <property type="match status" value="1"/>
</dbReference>
<feature type="transmembrane region" description="Helical" evidence="1">
    <location>
        <begin position="416"/>
        <end position="449"/>
    </location>
</feature>
<dbReference type="SUPFAM" id="SSF50630">
    <property type="entry name" value="Acid proteases"/>
    <property type="match status" value="1"/>
</dbReference>